<proteinExistence type="predicted"/>
<accession>A0A166KK52</accession>
<protein>
    <submittedName>
        <fullName evidence="1">Uncharacterized protein</fullName>
    </submittedName>
</protein>
<name>A0A166KK52_9AGAM</name>
<sequence>MSFPDPIEDQEHDAPREFRVNSFRTITHPYDAKVLLSRPPWIFTSPNMSDIPFVEVAPTPLYARADGRFGLEDYVVWPQSHSEAYPWAPCVLRKPAPDVLEMHPHWFLWEDLTLLDWVAPPGASWQKTGVLRQCFMCILRRELQPIITRALQTGSDDALPSYIVVAVNALTATLARLEDLPMSYRDLILQFTQAQCLALDLLAMEAYHGHMFARMSQRQKIYPLRPEFMGCHTSGPGYLNQ</sequence>
<keyword evidence="2" id="KW-1185">Reference proteome</keyword>
<dbReference type="AlphaFoldDB" id="A0A166KK52"/>
<reference evidence="1 2" key="1">
    <citation type="journal article" date="2016" name="Mol. Biol. Evol.">
        <title>Comparative Genomics of Early-Diverging Mushroom-Forming Fungi Provides Insights into the Origins of Lignocellulose Decay Capabilities.</title>
        <authorList>
            <person name="Nagy L.G."/>
            <person name="Riley R."/>
            <person name="Tritt A."/>
            <person name="Adam C."/>
            <person name="Daum C."/>
            <person name="Floudas D."/>
            <person name="Sun H."/>
            <person name="Yadav J.S."/>
            <person name="Pangilinan J."/>
            <person name="Larsson K.H."/>
            <person name="Matsuura K."/>
            <person name="Barry K."/>
            <person name="Labutti K."/>
            <person name="Kuo R."/>
            <person name="Ohm R.A."/>
            <person name="Bhattacharya S.S."/>
            <person name="Shirouzu T."/>
            <person name="Yoshinaga Y."/>
            <person name="Martin F.M."/>
            <person name="Grigoriev I.V."/>
            <person name="Hibbett D.S."/>
        </authorList>
    </citation>
    <scope>NUCLEOTIDE SEQUENCE [LARGE SCALE GENOMIC DNA]</scope>
    <source>
        <strain evidence="1 2">CBS 109695</strain>
    </source>
</reference>
<evidence type="ECO:0000313" key="1">
    <source>
        <dbReference type="EMBL" id="KZP21985.1"/>
    </source>
</evidence>
<gene>
    <name evidence="1" type="ORF">FIBSPDRAFT_953311</name>
</gene>
<organism evidence="1 2">
    <name type="scientific">Athelia psychrophila</name>
    <dbReference type="NCBI Taxonomy" id="1759441"/>
    <lineage>
        <taxon>Eukaryota</taxon>
        <taxon>Fungi</taxon>
        <taxon>Dikarya</taxon>
        <taxon>Basidiomycota</taxon>
        <taxon>Agaricomycotina</taxon>
        <taxon>Agaricomycetes</taxon>
        <taxon>Agaricomycetidae</taxon>
        <taxon>Atheliales</taxon>
        <taxon>Atheliaceae</taxon>
        <taxon>Athelia</taxon>
    </lineage>
</organism>
<evidence type="ECO:0000313" key="2">
    <source>
        <dbReference type="Proteomes" id="UP000076532"/>
    </source>
</evidence>
<dbReference type="EMBL" id="KV417543">
    <property type="protein sequence ID" value="KZP21985.1"/>
    <property type="molecule type" value="Genomic_DNA"/>
</dbReference>
<dbReference type="Proteomes" id="UP000076532">
    <property type="component" value="Unassembled WGS sequence"/>
</dbReference>
<dbReference type="OrthoDB" id="2804090at2759"/>